<sequence>MPGLIRMMCTVLCILLLLSGNLLRGQLPEAPRLILFVVVDELSEDQLLLIQPKLSNKGIIRLSRDGMRFMGAYSSDLSAYPGTRITSLYTGCTPSCHGVVGERWLDRKTGRFVNANEGPANYQTAALNSMARGLGDYLKNFYGPGSLSAVVGVDQPWMLHATGYNCDYLLYWDNIFKHIRDYANSANESLWLDQLNDKRKGLQALSPATANQLAFDATVALLESTDFGRDNIPDLLSVGFNTGSLEDEYELLTPLKESTIMQIDALMAGLLDVLDENIGKNNYLAIFTSARTPAAATGTHGRKGQNTGTVDLGKTLALLNFYYMARYGQGKWALEINDNNLYLDRQLIESKGMDVTTMQEEAAVFLMEVTGVDRALPLNDLLFKLEEGSLWDKNLFPSRTGDVLIRLQPGWHGKLSTNGSRTFGNSGNSPLPLIVSGWHSDKGAWIEPFEHRHLVPLLLKQLGIVHPNILEAPEAVIFKKK</sequence>
<dbReference type="RefSeq" id="WP_250724299.1">
    <property type="nucleotide sequence ID" value="NZ_CP098400.1"/>
</dbReference>
<protein>
    <submittedName>
        <fullName evidence="1">Alkaline phosphatase family protein</fullName>
    </submittedName>
</protein>
<dbReference type="Proteomes" id="UP001056426">
    <property type="component" value="Chromosome"/>
</dbReference>
<dbReference type="AlphaFoldDB" id="A0A9J6ZSH8"/>
<evidence type="ECO:0000313" key="1">
    <source>
        <dbReference type="EMBL" id="URW80176.1"/>
    </source>
</evidence>
<dbReference type="InterPro" id="IPR017850">
    <property type="entry name" value="Alkaline_phosphatase_core_sf"/>
</dbReference>
<dbReference type="EMBL" id="CP098400">
    <property type="protein sequence ID" value="URW80176.1"/>
    <property type="molecule type" value="Genomic_DNA"/>
</dbReference>
<dbReference type="KEGG" id="alkq:M9189_02225"/>
<name>A0A9J6ZSH8_9BACT</name>
<dbReference type="Gene3D" id="3.30.1360.150">
    <property type="match status" value="1"/>
</dbReference>
<dbReference type="InterPro" id="IPR002591">
    <property type="entry name" value="Phosphodiest/P_Trfase"/>
</dbReference>
<proteinExistence type="predicted"/>
<reference evidence="1" key="2">
    <citation type="submission" date="2022-06" db="EMBL/GenBank/DDBJ databases">
        <title>Xiashengella guii gen. nov. sp. nov., a bacterium isolated form anaerobic digestion tank.</title>
        <authorList>
            <person name="Huang H."/>
        </authorList>
    </citation>
    <scope>NUCLEOTIDE SEQUENCE</scope>
    <source>
        <strain evidence="1">Ai-910</strain>
    </source>
</reference>
<accession>A0A9J6ZSH8</accession>
<evidence type="ECO:0000313" key="2">
    <source>
        <dbReference type="Proteomes" id="UP001056426"/>
    </source>
</evidence>
<organism evidence="1 2">
    <name type="scientific">Xiashengella succiniciproducens</name>
    <dbReference type="NCBI Taxonomy" id="2949635"/>
    <lineage>
        <taxon>Bacteria</taxon>
        <taxon>Pseudomonadati</taxon>
        <taxon>Bacteroidota</taxon>
        <taxon>Bacteroidia</taxon>
        <taxon>Marinilabiliales</taxon>
        <taxon>Marinilabiliaceae</taxon>
        <taxon>Xiashengella</taxon>
    </lineage>
</organism>
<gene>
    <name evidence="1" type="ORF">M9189_02225</name>
</gene>
<dbReference type="Pfam" id="PF01663">
    <property type="entry name" value="Phosphodiest"/>
    <property type="match status" value="1"/>
</dbReference>
<dbReference type="SUPFAM" id="SSF53649">
    <property type="entry name" value="Alkaline phosphatase-like"/>
    <property type="match status" value="1"/>
</dbReference>
<keyword evidence="2" id="KW-1185">Reference proteome</keyword>
<dbReference type="Gene3D" id="3.40.720.10">
    <property type="entry name" value="Alkaline Phosphatase, subunit A"/>
    <property type="match status" value="1"/>
</dbReference>
<reference evidence="1" key="1">
    <citation type="submission" date="2022-05" db="EMBL/GenBank/DDBJ databases">
        <authorList>
            <person name="Sun X."/>
        </authorList>
    </citation>
    <scope>NUCLEOTIDE SEQUENCE</scope>
    <source>
        <strain evidence="1">Ai-910</strain>
    </source>
</reference>